<comment type="caution">
    <text evidence="2">The sequence shown here is derived from an EMBL/GenBank/DDBJ whole genome shotgun (WGS) entry which is preliminary data.</text>
</comment>
<sequence length="220" mass="24046">MLPTKENEWRLGDLGKCACLLQISQSNAREVTLRDVQRDLTGFYKCEVSADAPYFHTEIKSGLMIVVELPTEKPVVWVEKLKYSQGERIRANCSAPAAYPAVNLTWYLNGKEVWSAPPATRVSPAQVEPLEPGGLEVARGAVDMEASAATFVDGRARLRCLTTLFTIDRQTAEVELVEDTPQIAPVMGPTAPHSLDVACRTDAQLRAVLGLALLLVLAAR</sequence>
<gene>
    <name evidence="2" type="ORF">R5R35_006242</name>
</gene>
<dbReference type="Gene3D" id="2.60.40.10">
    <property type="entry name" value="Immunoglobulins"/>
    <property type="match status" value="1"/>
</dbReference>
<evidence type="ECO:0000313" key="3">
    <source>
        <dbReference type="Proteomes" id="UP001378592"/>
    </source>
</evidence>
<evidence type="ECO:0000259" key="1">
    <source>
        <dbReference type="PROSITE" id="PS50835"/>
    </source>
</evidence>
<dbReference type="InterPro" id="IPR013783">
    <property type="entry name" value="Ig-like_fold"/>
</dbReference>
<dbReference type="Pfam" id="PF13895">
    <property type="entry name" value="Ig_2"/>
    <property type="match status" value="1"/>
</dbReference>
<dbReference type="SUPFAM" id="SSF48726">
    <property type="entry name" value="Immunoglobulin"/>
    <property type="match status" value="1"/>
</dbReference>
<dbReference type="EMBL" id="JAZDUA010000004">
    <property type="protein sequence ID" value="KAK7874197.1"/>
    <property type="molecule type" value="Genomic_DNA"/>
</dbReference>
<evidence type="ECO:0000313" key="2">
    <source>
        <dbReference type="EMBL" id="KAK7874197.1"/>
    </source>
</evidence>
<keyword evidence="3" id="KW-1185">Reference proteome</keyword>
<reference evidence="2 3" key="1">
    <citation type="submission" date="2024-03" db="EMBL/GenBank/DDBJ databases">
        <title>The genome assembly and annotation of the cricket Gryllus longicercus Weissman &amp; Gray.</title>
        <authorList>
            <person name="Szrajer S."/>
            <person name="Gray D."/>
            <person name="Ylla G."/>
        </authorList>
    </citation>
    <scope>NUCLEOTIDE SEQUENCE [LARGE SCALE GENOMIC DNA]</scope>
    <source>
        <strain evidence="2">DAG 2021-001</strain>
        <tissue evidence="2">Whole body minus gut</tissue>
    </source>
</reference>
<dbReference type="PANTHER" id="PTHR21261">
    <property type="entry name" value="BEAT PROTEIN"/>
    <property type="match status" value="1"/>
</dbReference>
<dbReference type="InterPro" id="IPR007110">
    <property type="entry name" value="Ig-like_dom"/>
</dbReference>
<proteinExistence type="predicted"/>
<dbReference type="AlphaFoldDB" id="A0AAN9ZHW0"/>
<accession>A0AAN9ZHW0</accession>
<feature type="domain" description="Ig-like" evidence="1">
    <location>
        <begin position="70"/>
        <end position="112"/>
    </location>
</feature>
<dbReference type="PROSITE" id="PS50835">
    <property type="entry name" value="IG_LIKE"/>
    <property type="match status" value="1"/>
</dbReference>
<name>A0AAN9ZHW0_9ORTH</name>
<dbReference type="InterPro" id="IPR036179">
    <property type="entry name" value="Ig-like_dom_sf"/>
</dbReference>
<dbReference type="PANTHER" id="PTHR21261:SF17">
    <property type="entry name" value="BEAT VI"/>
    <property type="match status" value="1"/>
</dbReference>
<dbReference type="Proteomes" id="UP001378592">
    <property type="component" value="Unassembled WGS sequence"/>
</dbReference>
<protein>
    <recommendedName>
        <fullName evidence="1">Ig-like domain-containing protein</fullName>
    </recommendedName>
</protein>
<organism evidence="2 3">
    <name type="scientific">Gryllus longicercus</name>
    <dbReference type="NCBI Taxonomy" id="2509291"/>
    <lineage>
        <taxon>Eukaryota</taxon>
        <taxon>Metazoa</taxon>
        <taxon>Ecdysozoa</taxon>
        <taxon>Arthropoda</taxon>
        <taxon>Hexapoda</taxon>
        <taxon>Insecta</taxon>
        <taxon>Pterygota</taxon>
        <taxon>Neoptera</taxon>
        <taxon>Polyneoptera</taxon>
        <taxon>Orthoptera</taxon>
        <taxon>Ensifera</taxon>
        <taxon>Gryllidea</taxon>
        <taxon>Grylloidea</taxon>
        <taxon>Gryllidae</taxon>
        <taxon>Gryllinae</taxon>
        <taxon>Gryllus</taxon>
    </lineage>
</organism>